<dbReference type="AlphaFoldDB" id="A0A453DKM4"/>
<accession>A0A453DKM4</accession>
<reference evidence="1" key="4">
    <citation type="submission" date="2019-03" db="UniProtKB">
        <authorList>
            <consortium name="EnsemblPlants"/>
        </authorList>
    </citation>
    <scope>IDENTIFICATION</scope>
</reference>
<name>A0A453DKM4_AEGTS</name>
<proteinExistence type="predicted"/>
<dbReference type="EnsemblPlants" id="AET2Gv21286700.5">
    <property type="protein sequence ID" value="AET2Gv21286700.5"/>
    <property type="gene ID" value="AET2Gv21286700"/>
</dbReference>
<evidence type="ECO:0000313" key="1">
    <source>
        <dbReference type="EnsemblPlants" id="AET2Gv21286700.5"/>
    </source>
</evidence>
<reference evidence="1" key="5">
    <citation type="journal article" date="2021" name="G3 (Bethesda)">
        <title>Aegilops tauschii genome assembly Aet v5.0 features greater sequence contiguity and improved annotation.</title>
        <authorList>
            <person name="Wang L."/>
            <person name="Zhu T."/>
            <person name="Rodriguez J.C."/>
            <person name="Deal K.R."/>
            <person name="Dubcovsky J."/>
            <person name="McGuire P.E."/>
            <person name="Lux T."/>
            <person name="Spannagl M."/>
            <person name="Mayer K.F.X."/>
            <person name="Baldrich P."/>
            <person name="Meyers B.C."/>
            <person name="Huo N."/>
            <person name="Gu Y.Q."/>
            <person name="Zhou H."/>
            <person name="Devos K.M."/>
            <person name="Bennetzen J.L."/>
            <person name="Unver T."/>
            <person name="Budak H."/>
            <person name="Gulick P.J."/>
            <person name="Galiba G."/>
            <person name="Kalapos B."/>
            <person name="Nelson D.R."/>
            <person name="Li P."/>
            <person name="You F.M."/>
            <person name="Luo M.C."/>
            <person name="Dvorak J."/>
        </authorList>
    </citation>
    <scope>NUCLEOTIDE SEQUENCE [LARGE SCALE GENOMIC DNA]</scope>
    <source>
        <strain evidence="1">cv. AL8/78</strain>
    </source>
</reference>
<reference evidence="2" key="2">
    <citation type="journal article" date="2017" name="Nat. Plants">
        <title>The Aegilops tauschii genome reveals multiple impacts of transposons.</title>
        <authorList>
            <person name="Zhao G."/>
            <person name="Zou C."/>
            <person name="Li K."/>
            <person name="Wang K."/>
            <person name="Li T."/>
            <person name="Gao L."/>
            <person name="Zhang X."/>
            <person name="Wang H."/>
            <person name="Yang Z."/>
            <person name="Liu X."/>
            <person name="Jiang W."/>
            <person name="Mao L."/>
            <person name="Kong X."/>
            <person name="Jiao Y."/>
            <person name="Jia J."/>
        </authorList>
    </citation>
    <scope>NUCLEOTIDE SEQUENCE [LARGE SCALE GENOMIC DNA]</scope>
    <source>
        <strain evidence="2">cv. AL8/78</strain>
    </source>
</reference>
<evidence type="ECO:0000313" key="2">
    <source>
        <dbReference type="Proteomes" id="UP000015105"/>
    </source>
</evidence>
<sequence>NNAMVSFISIIFGCTWYEFHRSCCCSCYCAWSLPYSVAEQSVSSLFQSERRRWVGVNGRPCGTDVEETESGNYGWGGCVRKIEVRKEV</sequence>
<organism evidence="1 2">
    <name type="scientific">Aegilops tauschii subsp. strangulata</name>
    <name type="common">Goatgrass</name>
    <dbReference type="NCBI Taxonomy" id="200361"/>
    <lineage>
        <taxon>Eukaryota</taxon>
        <taxon>Viridiplantae</taxon>
        <taxon>Streptophyta</taxon>
        <taxon>Embryophyta</taxon>
        <taxon>Tracheophyta</taxon>
        <taxon>Spermatophyta</taxon>
        <taxon>Magnoliopsida</taxon>
        <taxon>Liliopsida</taxon>
        <taxon>Poales</taxon>
        <taxon>Poaceae</taxon>
        <taxon>BOP clade</taxon>
        <taxon>Pooideae</taxon>
        <taxon>Triticodae</taxon>
        <taxon>Triticeae</taxon>
        <taxon>Triticinae</taxon>
        <taxon>Aegilops</taxon>
    </lineage>
</organism>
<reference evidence="2" key="1">
    <citation type="journal article" date="2014" name="Science">
        <title>Ancient hybridizations among the ancestral genomes of bread wheat.</title>
        <authorList>
            <consortium name="International Wheat Genome Sequencing Consortium,"/>
            <person name="Marcussen T."/>
            <person name="Sandve S.R."/>
            <person name="Heier L."/>
            <person name="Spannagl M."/>
            <person name="Pfeifer M."/>
            <person name="Jakobsen K.S."/>
            <person name="Wulff B.B."/>
            <person name="Steuernagel B."/>
            <person name="Mayer K.F."/>
            <person name="Olsen O.A."/>
        </authorList>
    </citation>
    <scope>NUCLEOTIDE SEQUENCE [LARGE SCALE GENOMIC DNA]</scope>
    <source>
        <strain evidence="2">cv. AL8/78</strain>
    </source>
</reference>
<keyword evidence="2" id="KW-1185">Reference proteome</keyword>
<reference evidence="1" key="3">
    <citation type="journal article" date="2017" name="Nature">
        <title>Genome sequence of the progenitor of the wheat D genome Aegilops tauschii.</title>
        <authorList>
            <person name="Luo M.C."/>
            <person name="Gu Y.Q."/>
            <person name="Puiu D."/>
            <person name="Wang H."/>
            <person name="Twardziok S.O."/>
            <person name="Deal K.R."/>
            <person name="Huo N."/>
            <person name="Zhu T."/>
            <person name="Wang L."/>
            <person name="Wang Y."/>
            <person name="McGuire P.E."/>
            <person name="Liu S."/>
            <person name="Long H."/>
            <person name="Ramasamy R.K."/>
            <person name="Rodriguez J.C."/>
            <person name="Van S.L."/>
            <person name="Yuan L."/>
            <person name="Wang Z."/>
            <person name="Xia Z."/>
            <person name="Xiao L."/>
            <person name="Anderson O.D."/>
            <person name="Ouyang S."/>
            <person name="Liang Y."/>
            <person name="Zimin A.V."/>
            <person name="Pertea G."/>
            <person name="Qi P."/>
            <person name="Bennetzen J.L."/>
            <person name="Dai X."/>
            <person name="Dawson M.W."/>
            <person name="Muller H.G."/>
            <person name="Kugler K."/>
            <person name="Rivarola-Duarte L."/>
            <person name="Spannagl M."/>
            <person name="Mayer K.F.X."/>
            <person name="Lu F.H."/>
            <person name="Bevan M.W."/>
            <person name="Leroy P."/>
            <person name="Li P."/>
            <person name="You F.M."/>
            <person name="Sun Q."/>
            <person name="Liu Z."/>
            <person name="Lyons E."/>
            <person name="Wicker T."/>
            <person name="Salzberg S.L."/>
            <person name="Devos K.M."/>
            <person name="Dvorak J."/>
        </authorList>
    </citation>
    <scope>NUCLEOTIDE SEQUENCE [LARGE SCALE GENOMIC DNA]</scope>
    <source>
        <strain evidence="1">cv. AL8/78</strain>
    </source>
</reference>
<dbReference type="Proteomes" id="UP000015105">
    <property type="component" value="Chromosome 2D"/>
</dbReference>
<dbReference type="Gramene" id="AET2Gv21286700.5">
    <property type="protein sequence ID" value="AET2Gv21286700.5"/>
    <property type="gene ID" value="AET2Gv21286700"/>
</dbReference>
<protein>
    <submittedName>
        <fullName evidence="1">Uncharacterized protein</fullName>
    </submittedName>
</protein>